<dbReference type="NCBIfam" id="TIGR01180">
    <property type="entry name" value="aman2_put"/>
    <property type="match status" value="1"/>
</dbReference>
<dbReference type="Pfam" id="PF17678">
    <property type="entry name" value="Glyco_hydro_92N"/>
    <property type="match status" value="1"/>
</dbReference>
<dbReference type="GeneID" id="34613379"/>
<feature type="domain" description="Glycosyl hydrolase family 92 N-terminal" evidence="3">
    <location>
        <begin position="25"/>
        <end position="260"/>
    </location>
</feature>
<evidence type="ECO:0000259" key="2">
    <source>
        <dbReference type="Pfam" id="PF07971"/>
    </source>
</evidence>
<dbReference type="Gene3D" id="2.70.98.10">
    <property type="match status" value="1"/>
</dbReference>
<dbReference type="GO" id="GO:0005975">
    <property type="term" value="P:carbohydrate metabolic process"/>
    <property type="evidence" value="ECO:0007669"/>
    <property type="project" value="InterPro"/>
</dbReference>
<dbReference type="PANTHER" id="PTHR12143">
    <property type="entry name" value="PEPTIDE N-GLYCANASE PNGASE -RELATED"/>
    <property type="match status" value="1"/>
</dbReference>
<gene>
    <name evidence="4" type="ORF">ASPZODRAFT_16995</name>
</gene>
<dbReference type="Gene3D" id="1.20.1610.10">
    <property type="entry name" value="alpha-1,2-mannosidases domains"/>
    <property type="match status" value="1"/>
</dbReference>
<dbReference type="PANTHER" id="PTHR12143:SF42">
    <property type="entry name" value="PUTATIVE SUBFAMILY (AFU_ORTHOLOGUE AFUA_6G13760)-RELATED"/>
    <property type="match status" value="1"/>
</dbReference>
<dbReference type="InterPro" id="IPR008928">
    <property type="entry name" value="6-hairpin_glycosidase_sf"/>
</dbReference>
<keyword evidence="1" id="KW-0732">Signal</keyword>
<dbReference type="InterPro" id="IPR041371">
    <property type="entry name" value="GH92_N"/>
</dbReference>
<dbReference type="InterPro" id="IPR014718">
    <property type="entry name" value="GH-type_carb-bd"/>
</dbReference>
<dbReference type="OrthoDB" id="449263at2759"/>
<evidence type="ECO:0000313" key="4">
    <source>
        <dbReference type="EMBL" id="OJJ45543.1"/>
    </source>
</evidence>
<dbReference type="RefSeq" id="XP_022580053.1">
    <property type="nucleotide sequence ID" value="XM_022726915.1"/>
</dbReference>
<dbReference type="SUPFAM" id="SSF48208">
    <property type="entry name" value="Six-hairpin glycosidases"/>
    <property type="match status" value="1"/>
</dbReference>
<feature type="signal peptide" evidence="1">
    <location>
        <begin position="1"/>
        <end position="19"/>
    </location>
</feature>
<dbReference type="GO" id="GO:0000224">
    <property type="term" value="F:peptide-N4-(N-acetyl-beta-glucosaminyl)asparagine amidase activity"/>
    <property type="evidence" value="ECO:0007669"/>
    <property type="project" value="TreeGrafter"/>
</dbReference>
<dbReference type="InterPro" id="IPR050883">
    <property type="entry name" value="PNGase"/>
</dbReference>
<evidence type="ECO:0000256" key="1">
    <source>
        <dbReference type="SAM" id="SignalP"/>
    </source>
</evidence>
<dbReference type="AlphaFoldDB" id="A0A1L9SEL0"/>
<proteinExistence type="predicted"/>
<dbReference type="EMBL" id="KV878344">
    <property type="protein sequence ID" value="OJJ45543.1"/>
    <property type="molecule type" value="Genomic_DNA"/>
</dbReference>
<reference evidence="5" key="1">
    <citation type="journal article" date="2017" name="Genome Biol.">
        <title>Comparative genomics reveals high biological diversity and specific adaptations in the industrially and medically important fungal genus Aspergillus.</title>
        <authorList>
            <person name="de Vries R.P."/>
            <person name="Riley R."/>
            <person name="Wiebenga A."/>
            <person name="Aguilar-Osorio G."/>
            <person name="Amillis S."/>
            <person name="Uchima C.A."/>
            <person name="Anderluh G."/>
            <person name="Asadollahi M."/>
            <person name="Askin M."/>
            <person name="Barry K."/>
            <person name="Battaglia E."/>
            <person name="Bayram O."/>
            <person name="Benocci T."/>
            <person name="Braus-Stromeyer S.A."/>
            <person name="Caldana C."/>
            <person name="Canovas D."/>
            <person name="Cerqueira G.C."/>
            <person name="Chen F."/>
            <person name="Chen W."/>
            <person name="Choi C."/>
            <person name="Clum A."/>
            <person name="Dos Santos R.A."/>
            <person name="Damasio A.R."/>
            <person name="Diallinas G."/>
            <person name="Emri T."/>
            <person name="Fekete E."/>
            <person name="Flipphi M."/>
            <person name="Freyberg S."/>
            <person name="Gallo A."/>
            <person name="Gournas C."/>
            <person name="Habgood R."/>
            <person name="Hainaut M."/>
            <person name="Harispe M.L."/>
            <person name="Henrissat B."/>
            <person name="Hilden K.S."/>
            <person name="Hope R."/>
            <person name="Hossain A."/>
            <person name="Karabika E."/>
            <person name="Karaffa L."/>
            <person name="Karanyi Z."/>
            <person name="Krasevec N."/>
            <person name="Kuo A."/>
            <person name="Kusch H."/>
            <person name="LaButti K."/>
            <person name="Lagendijk E.L."/>
            <person name="Lapidus A."/>
            <person name="Levasseur A."/>
            <person name="Lindquist E."/>
            <person name="Lipzen A."/>
            <person name="Logrieco A.F."/>
            <person name="MacCabe A."/>
            <person name="Maekelae M.R."/>
            <person name="Malavazi I."/>
            <person name="Melin P."/>
            <person name="Meyer V."/>
            <person name="Mielnichuk N."/>
            <person name="Miskei M."/>
            <person name="Molnar A.P."/>
            <person name="Mule G."/>
            <person name="Ngan C.Y."/>
            <person name="Orejas M."/>
            <person name="Orosz E."/>
            <person name="Ouedraogo J.P."/>
            <person name="Overkamp K.M."/>
            <person name="Park H.-S."/>
            <person name="Perrone G."/>
            <person name="Piumi F."/>
            <person name="Punt P.J."/>
            <person name="Ram A.F."/>
            <person name="Ramon A."/>
            <person name="Rauscher S."/>
            <person name="Record E."/>
            <person name="Riano-Pachon D.M."/>
            <person name="Robert V."/>
            <person name="Roehrig J."/>
            <person name="Ruller R."/>
            <person name="Salamov A."/>
            <person name="Salih N.S."/>
            <person name="Samson R.A."/>
            <person name="Sandor E."/>
            <person name="Sanguinetti M."/>
            <person name="Schuetze T."/>
            <person name="Sepcic K."/>
            <person name="Shelest E."/>
            <person name="Sherlock G."/>
            <person name="Sophianopoulou V."/>
            <person name="Squina F.M."/>
            <person name="Sun H."/>
            <person name="Susca A."/>
            <person name="Todd R.B."/>
            <person name="Tsang A."/>
            <person name="Unkles S.E."/>
            <person name="van de Wiele N."/>
            <person name="van Rossen-Uffink D."/>
            <person name="Oliveira J.V."/>
            <person name="Vesth T.C."/>
            <person name="Visser J."/>
            <person name="Yu J.-H."/>
            <person name="Zhou M."/>
            <person name="Andersen M.R."/>
            <person name="Archer D.B."/>
            <person name="Baker S.E."/>
            <person name="Benoit I."/>
            <person name="Brakhage A.A."/>
            <person name="Braus G.H."/>
            <person name="Fischer R."/>
            <person name="Frisvad J.C."/>
            <person name="Goldman G.H."/>
            <person name="Houbraken J."/>
            <person name="Oakley B."/>
            <person name="Pocsi I."/>
            <person name="Scazzocchio C."/>
            <person name="Seiboth B."/>
            <person name="vanKuyk P.A."/>
            <person name="Wortman J."/>
            <person name="Dyer P.S."/>
            <person name="Grigoriev I.V."/>
        </authorList>
    </citation>
    <scope>NUCLEOTIDE SEQUENCE [LARGE SCALE GENOMIC DNA]</scope>
    <source>
        <strain evidence="5">CBS 506.65</strain>
    </source>
</reference>
<evidence type="ECO:0000313" key="5">
    <source>
        <dbReference type="Proteomes" id="UP000184188"/>
    </source>
</evidence>
<dbReference type="FunFam" id="1.20.1610.10:FF:000002">
    <property type="entry name" value="Alpha-1,2-mannosidase family protein"/>
    <property type="match status" value="1"/>
</dbReference>
<keyword evidence="5" id="KW-1185">Reference proteome</keyword>
<evidence type="ECO:0000259" key="3">
    <source>
        <dbReference type="Pfam" id="PF17678"/>
    </source>
</evidence>
<dbReference type="Gene3D" id="1.20.1050.60">
    <property type="entry name" value="alpha-1,2-mannosidase"/>
    <property type="match status" value="1"/>
</dbReference>
<dbReference type="FunFam" id="1.20.1050.60:FF:000002">
    <property type="entry name" value="Glycosyl hydrolase family 92"/>
    <property type="match status" value="1"/>
</dbReference>
<dbReference type="GO" id="GO:0030246">
    <property type="term" value="F:carbohydrate binding"/>
    <property type="evidence" value="ECO:0007669"/>
    <property type="project" value="InterPro"/>
</dbReference>
<dbReference type="InterPro" id="IPR005887">
    <property type="entry name" value="GH92_a_mannosidase_put"/>
</dbReference>
<organism evidence="4 5">
    <name type="scientific">Penicilliopsis zonata CBS 506.65</name>
    <dbReference type="NCBI Taxonomy" id="1073090"/>
    <lineage>
        <taxon>Eukaryota</taxon>
        <taxon>Fungi</taxon>
        <taxon>Dikarya</taxon>
        <taxon>Ascomycota</taxon>
        <taxon>Pezizomycotina</taxon>
        <taxon>Eurotiomycetes</taxon>
        <taxon>Eurotiomycetidae</taxon>
        <taxon>Eurotiales</taxon>
        <taxon>Aspergillaceae</taxon>
        <taxon>Penicilliopsis</taxon>
    </lineage>
</organism>
<dbReference type="GO" id="GO:0006516">
    <property type="term" value="P:glycoprotein catabolic process"/>
    <property type="evidence" value="ECO:0007669"/>
    <property type="project" value="TreeGrafter"/>
</dbReference>
<accession>A0A1L9SEL0</accession>
<dbReference type="GO" id="GO:0005634">
    <property type="term" value="C:nucleus"/>
    <property type="evidence" value="ECO:0007669"/>
    <property type="project" value="TreeGrafter"/>
</dbReference>
<dbReference type="InterPro" id="IPR012939">
    <property type="entry name" value="Glyco_hydro_92"/>
</dbReference>
<evidence type="ECO:0008006" key="6">
    <source>
        <dbReference type="Google" id="ProtNLM"/>
    </source>
</evidence>
<dbReference type="FunFam" id="3.30.2080.10:FF:000001">
    <property type="entry name" value="Alpha-1,2-mannosidase subfamily"/>
    <property type="match status" value="1"/>
</dbReference>
<dbReference type="Gene3D" id="3.30.2080.10">
    <property type="entry name" value="GH92 mannosidase domain"/>
    <property type="match status" value="1"/>
</dbReference>
<dbReference type="STRING" id="1073090.A0A1L9SEL0"/>
<dbReference type="Pfam" id="PF07971">
    <property type="entry name" value="Glyco_hydro_92"/>
    <property type="match status" value="1"/>
</dbReference>
<feature type="domain" description="Glycosyl hydrolase family 92" evidence="2">
    <location>
        <begin position="266"/>
        <end position="745"/>
    </location>
</feature>
<dbReference type="Proteomes" id="UP000184188">
    <property type="component" value="Unassembled WGS sequence"/>
</dbReference>
<name>A0A1L9SEL0_9EURO</name>
<dbReference type="GO" id="GO:0005829">
    <property type="term" value="C:cytosol"/>
    <property type="evidence" value="ECO:0007669"/>
    <property type="project" value="TreeGrafter"/>
</dbReference>
<feature type="chain" id="PRO_5012182960" description="Glycosyl hydrolase family 92 domain-containing protein" evidence="1">
    <location>
        <begin position="20"/>
        <end position="764"/>
    </location>
</feature>
<sequence>MIVSRLVHICTLVVSLVVGLDVLDYVDPLIGTANGGHVFPGATLPFGMAKAVADTTRDNQGGFASDSSKVTGFSHVHDSGTGGAASLGNFPLFPQDCPELTKCAWESSKRASNWTNATARPGYFGIELDNGIRAEMTVTNHTALYRFEFANSTNPLILVDLIDLPISRSKGFAAVDSSTGRMTGNGTFSPSFGIGHYNLYFCADFQGAEIHGTGAWQKENASTIKSNISVAGEGSGGVFVRFKKPATDSRTVITARVGISFISIQKACHYGEEEQPGFDLKETVGAAEMAWRAKLGVVSVNTAGASDGLLKSFWSGLYRAMISPQDYTGENPLWDSDEPYYDSFYCIWDSYRAAHPLLTLVDPLSQSRMIRSLVDIYRNEDYLPDCRMSLCKGYTQGGSNADVLMTEAYLKRIPDIDWDTAFEAVVKDAEVEPANWDVEGRGGLNSWKTLGYIPKNNNDTLGTGLKTRSVSRTVEYAYNDFCIAILAKALGHDSDHKKYRQRASNWQNLYNSNQTSSIGNVKTNFTGFLQPRLANGAWAYQDPILCSPLLDFTGCYLTDTGHETYEGSAWMYTFYVPQDMAALIKTLGGSKEFVSRLDFLHESGLLYMGDEQAFLPVYQYHYAGRPALSARRAHSYIPSQFNTSVSGIPGNDDSGAMGSFLVLSMIGLWPIHGQDVYLINPPFFKEVSIRNGITGKLATIRNVNFDASYRNIFIQSVRRDGAKWTKNWIGHDFFLEGGILEIILGERESTWGSKHEDFPPSMSL</sequence>
<protein>
    <recommendedName>
        <fullName evidence="6">Glycosyl hydrolase family 92 domain-containing protein</fullName>
    </recommendedName>
</protein>
<dbReference type="VEuPathDB" id="FungiDB:ASPZODRAFT_16995"/>